<name>A0ABY8WLA1_9ACTN</name>
<dbReference type="RefSeq" id="WP_284920062.1">
    <property type="nucleotide sequence ID" value="NZ_CP126980.1"/>
</dbReference>
<evidence type="ECO:0000256" key="1">
    <source>
        <dbReference type="SAM" id="SignalP"/>
    </source>
</evidence>
<protein>
    <recommendedName>
        <fullName evidence="4">Lipoprotein</fullName>
    </recommendedName>
</protein>
<dbReference type="EMBL" id="CP126980">
    <property type="protein sequence ID" value="WIM98681.1"/>
    <property type="molecule type" value="Genomic_DNA"/>
</dbReference>
<evidence type="ECO:0000313" key="3">
    <source>
        <dbReference type="Proteomes" id="UP001240150"/>
    </source>
</evidence>
<feature type="signal peptide" evidence="1">
    <location>
        <begin position="1"/>
        <end position="20"/>
    </location>
</feature>
<accession>A0ABY8WLA1</accession>
<feature type="chain" id="PRO_5047195284" description="Lipoprotein" evidence="1">
    <location>
        <begin position="21"/>
        <end position="154"/>
    </location>
</feature>
<proteinExistence type="predicted"/>
<reference evidence="2 3" key="1">
    <citation type="submission" date="2023-06" db="EMBL/GenBank/DDBJ databases">
        <authorList>
            <person name="Yushchuk O."/>
            <person name="Binda E."/>
            <person name="Ruckert-Reed C."/>
            <person name="Fedorenko V."/>
            <person name="Kalinowski J."/>
            <person name="Marinelli F."/>
        </authorList>
    </citation>
    <scope>NUCLEOTIDE SEQUENCE [LARGE SCALE GENOMIC DNA]</scope>
    <source>
        <strain evidence="2 3">NRRL 3884</strain>
    </source>
</reference>
<evidence type="ECO:0008006" key="4">
    <source>
        <dbReference type="Google" id="ProtNLM"/>
    </source>
</evidence>
<keyword evidence="3" id="KW-1185">Reference proteome</keyword>
<keyword evidence="1" id="KW-0732">Signal</keyword>
<organism evidence="2 3">
    <name type="scientific">Actinoplanes oblitus</name>
    <dbReference type="NCBI Taxonomy" id="3040509"/>
    <lineage>
        <taxon>Bacteria</taxon>
        <taxon>Bacillati</taxon>
        <taxon>Actinomycetota</taxon>
        <taxon>Actinomycetes</taxon>
        <taxon>Micromonosporales</taxon>
        <taxon>Micromonosporaceae</taxon>
        <taxon>Actinoplanes</taxon>
    </lineage>
</organism>
<sequence length="154" mass="14869">MTRSRILPAALVLALLTGLAGCDGDADPATGAAPAAGSPAPAAGAAVGDKELCTTLNKAASAMKGGISDAQKPDGSVAAKDAREAFTRFHKAAAEALALAGSTEVSTAARAVTDEIAKAAQAADPIGAASGAGFGELSENLTSACETAGVKINF</sequence>
<dbReference type="PROSITE" id="PS51257">
    <property type="entry name" value="PROKAR_LIPOPROTEIN"/>
    <property type="match status" value="1"/>
</dbReference>
<dbReference type="Proteomes" id="UP001240150">
    <property type="component" value="Chromosome"/>
</dbReference>
<gene>
    <name evidence="2" type="ORF">ACTOB_002288</name>
</gene>
<evidence type="ECO:0000313" key="2">
    <source>
        <dbReference type="EMBL" id="WIM98681.1"/>
    </source>
</evidence>